<organism evidence="2 3">
    <name type="scientific">Streptomyces lancefieldiae</name>
    <dbReference type="NCBI Taxonomy" id="3075520"/>
    <lineage>
        <taxon>Bacteria</taxon>
        <taxon>Bacillati</taxon>
        <taxon>Actinomycetota</taxon>
        <taxon>Actinomycetes</taxon>
        <taxon>Kitasatosporales</taxon>
        <taxon>Streptomycetaceae</taxon>
        <taxon>Streptomyces</taxon>
    </lineage>
</organism>
<feature type="compositionally biased region" description="Basic and acidic residues" evidence="1">
    <location>
        <begin position="47"/>
        <end position="59"/>
    </location>
</feature>
<reference evidence="2" key="1">
    <citation type="submission" date="2024-05" db="EMBL/GenBank/DDBJ databases">
        <title>30 novel species of actinomycetes from the DSMZ collection.</title>
        <authorList>
            <person name="Nouioui I."/>
        </authorList>
    </citation>
    <scope>NUCLEOTIDE SEQUENCE</scope>
    <source>
        <strain evidence="2">DSM 40712</strain>
    </source>
</reference>
<feature type="region of interest" description="Disordered" evidence="1">
    <location>
        <begin position="1"/>
        <end position="22"/>
    </location>
</feature>
<evidence type="ECO:0000256" key="1">
    <source>
        <dbReference type="SAM" id="MobiDB-lite"/>
    </source>
</evidence>
<sequence>MSETERQPQARPRPQSPALAGVSMHDLLASCAAAAAISTPPPAPEPEACRPVRQHREAA</sequence>
<dbReference type="Proteomes" id="UP001180724">
    <property type="component" value="Unassembled WGS sequence"/>
</dbReference>
<dbReference type="RefSeq" id="WP_311571711.1">
    <property type="nucleotide sequence ID" value="NZ_JAVRFH010000006.1"/>
</dbReference>
<proteinExistence type="predicted"/>
<evidence type="ECO:0000313" key="3">
    <source>
        <dbReference type="Proteomes" id="UP001180724"/>
    </source>
</evidence>
<comment type="caution">
    <text evidence="2">The sequence shown here is derived from an EMBL/GenBank/DDBJ whole genome shotgun (WGS) entry which is preliminary data.</text>
</comment>
<accession>A0ABU3AJ32</accession>
<name>A0ABU3AJ32_9ACTN</name>
<feature type="compositionally biased region" description="Low complexity" evidence="1">
    <location>
        <begin position="9"/>
        <end position="20"/>
    </location>
</feature>
<evidence type="ECO:0000313" key="2">
    <source>
        <dbReference type="EMBL" id="MDT0610195.1"/>
    </source>
</evidence>
<gene>
    <name evidence="2" type="ORF">RM812_08130</name>
</gene>
<feature type="region of interest" description="Disordered" evidence="1">
    <location>
        <begin position="37"/>
        <end position="59"/>
    </location>
</feature>
<keyword evidence="3" id="KW-1185">Reference proteome</keyword>
<protein>
    <submittedName>
        <fullName evidence="2">Uncharacterized protein</fullName>
    </submittedName>
</protein>
<dbReference type="EMBL" id="JAVRFH010000006">
    <property type="protein sequence ID" value="MDT0610195.1"/>
    <property type="molecule type" value="Genomic_DNA"/>
</dbReference>